<evidence type="ECO:0000256" key="4">
    <source>
        <dbReference type="SAM" id="MobiDB-lite"/>
    </source>
</evidence>
<dbReference type="OrthoDB" id="297219at2759"/>
<dbReference type="Pfam" id="PF08424">
    <property type="entry name" value="NRDE-2"/>
    <property type="match status" value="1"/>
</dbReference>
<keyword evidence="3" id="KW-0539">Nucleus</keyword>
<feature type="compositionally biased region" description="Basic and acidic residues" evidence="4">
    <location>
        <begin position="237"/>
        <end position="249"/>
    </location>
</feature>
<feature type="compositionally biased region" description="Basic residues" evidence="4">
    <location>
        <begin position="41"/>
        <end position="77"/>
    </location>
</feature>
<comment type="subcellular location">
    <subcellularLocation>
        <location evidence="1">Nucleus</location>
    </subcellularLocation>
</comment>
<feature type="compositionally biased region" description="Acidic residues" evidence="4">
    <location>
        <begin position="259"/>
        <end position="276"/>
    </location>
</feature>
<keyword evidence="6" id="KW-1185">Reference proteome</keyword>
<dbReference type="GO" id="GO:0071013">
    <property type="term" value="C:catalytic step 2 spliceosome"/>
    <property type="evidence" value="ECO:0007669"/>
    <property type="project" value="TreeGrafter"/>
</dbReference>
<dbReference type="PANTHER" id="PTHR13471:SF0">
    <property type="entry name" value="NUCLEAR EXOSOME REGULATOR NRDE2"/>
    <property type="match status" value="1"/>
</dbReference>
<dbReference type="RefSeq" id="XP_016644618.1">
    <property type="nucleotide sequence ID" value="XM_016785836.1"/>
</dbReference>
<reference evidence="5 6" key="1">
    <citation type="journal article" date="2014" name="Genome Announc.">
        <title>Draft genome sequence of the pathogenic fungus Scedosporium apiospermum.</title>
        <authorList>
            <person name="Vandeputte P."/>
            <person name="Ghamrawi S."/>
            <person name="Rechenmann M."/>
            <person name="Iltis A."/>
            <person name="Giraud S."/>
            <person name="Fleury M."/>
            <person name="Thornton C."/>
            <person name="Delhaes L."/>
            <person name="Meyer W."/>
            <person name="Papon N."/>
            <person name="Bouchara J.P."/>
        </authorList>
    </citation>
    <scope>NUCLEOTIDE SEQUENCE [LARGE SCALE GENOMIC DNA]</scope>
    <source>
        <strain evidence="5 6">IHEM 14462</strain>
    </source>
</reference>
<evidence type="ECO:0000313" key="6">
    <source>
        <dbReference type="Proteomes" id="UP000028545"/>
    </source>
</evidence>
<evidence type="ECO:0000256" key="1">
    <source>
        <dbReference type="ARBA" id="ARBA00004123"/>
    </source>
</evidence>
<dbReference type="AlphaFoldDB" id="A0A084GBV7"/>
<sequence>MSGRDDKKPTVPKFSSFKPKPAEPTPAPASSKTKEDDVKRPSHRPSKHHRHHHRSHRHGDKRSRTTSRSPSPKRARTRERSEGPTTREPEVRRRDDLDGGRSHAAQQQPTKDLGSDFFIIDKRGDPMVRKFGVDRYKLLQFRRPNREAVLGSDGYLYIHRDGPLEQFSIRRPGEFYGVSLRDKNAFRTRLRQVQPRMLRASKRAVAEADGPSEDFISLRPPKRKKRGGRESEEDECEHGPDYRSIEGKAKAAGASGGDTELESSAEEEEEEEDTVVELDPLKERSIELTRRVKDKPDDIPAWIELINHQDLLMKAGGSGQDIPIDEVKSFAEIKLSMYEKALAQVKNPFQKEQLLVGQVREGAKVWDVPVQDAHWKKIQKEVDGSFLLWRLYLDYKLSNIASFQYGTVKKIFLDRLALLSGKVAEEVIRVKQKALYSELIYVFLRATRFFYDCGYRELSVAAWQALLELNLRGPEFPNPSGPVPESFQTFWESEVPRLGEPDARGWNYFITTNGDDSNVPEPAAPDPGPQGTPSRDAYKAWAVEELYRSRRSRMPARTLDEDNLEDPFRLIMYSDLEGLPFIIPGNLLAELKGELLDAYLTFCEFPPLSSKRAWKTDAHLSQRDFAFEHLVSHAEPRKYPEGDDSTTRSPPEFLKKAITAAVAPKHICSLLHSFKGVNKDELPVEFSWVLLTLKTLVVAGYEELAGYCLALEWIADAGSVRKAARTLIKQYSQNIGLYNLYGLFEWANGNFDLAKKVLSSATQLSQPTGLESTRQLWFTWAWIEFMNEAETSTVLSRLCLIPDEGDSNLPLTFVLKKKQELRMESENAFVRDDIYGFVVNAKLLALAEYLSSDASSEPKSEKQGSISAAMDIIWKHSERLLIHGHGECSQHEELLEFASMLLYRHTTMGPYRRVYLSDQFRRCIQLFPTNVNFLALFDWVASTLRIDDEFRNVLNDQVLIGNQDSIALRVCAITHELGASGSTYSAAAAFSRALFDTSEAVGSSSSAWLWMCYVRFCRARAEGLPRDSAKRAYYRGVGRCPWAKGLAMEVFTTLVRGMTSAELKAGYSSMEVKGLRIHVGMEEFMERRKVEKEKERERQRHREKGR</sequence>
<feature type="region of interest" description="Disordered" evidence="4">
    <location>
        <begin position="513"/>
        <end position="535"/>
    </location>
</feature>
<evidence type="ECO:0008006" key="7">
    <source>
        <dbReference type="Google" id="ProtNLM"/>
    </source>
</evidence>
<proteinExistence type="inferred from homology"/>
<dbReference type="GeneID" id="27722007"/>
<dbReference type="KEGG" id="sapo:SAPIO_CDS2935"/>
<dbReference type="InterPro" id="IPR013633">
    <property type="entry name" value="NRDE-2"/>
</dbReference>
<dbReference type="GO" id="GO:0031048">
    <property type="term" value="P:regulatory ncRNA-mediated heterochromatin formation"/>
    <property type="evidence" value="ECO:0007669"/>
    <property type="project" value="TreeGrafter"/>
</dbReference>
<dbReference type="EMBL" id="JOWA01000087">
    <property type="protein sequence ID" value="KEZ44819.1"/>
    <property type="molecule type" value="Genomic_DNA"/>
</dbReference>
<comment type="similarity">
    <text evidence="2">Belongs to the NRDE2 family.</text>
</comment>
<gene>
    <name evidence="5" type="ORF">SAPIO_CDS2935</name>
</gene>
<dbReference type="GO" id="GO:1902369">
    <property type="term" value="P:negative regulation of RNA catabolic process"/>
    <property type="evidence" value="ECO:0007669"/>
    <property type="project" value="TreeGrafter"/>
</dbReference>
<accession>A0A084GBV7</accession>
<feature type="region of interest" description="Disordered" evidence="4">
    <location>
        <begin position="1"/>
        <end position="116"/>
    </location>
</feature>
<name>A0A084GBV7_PSEDA</name>
<dbReference type="PANTHER" id="PTHR13471">
    <property type="entry name" value="TETRATRICOPEPTIDE-LIKE HELICAL"/>
    <property type="match status" value="1"/>
</dbReference>
<dbReference type="OMA" id="MRDKELH"/>
<comment type="caution">
    <text evidence="5">The sequence shown here is derived from an EMBL/GenBank/DDBJ whole genome shotgun (WGS) entry which is preliminary data.</text>
</comment>
<evidence type="ECO:0000256" key="2">
    <source>
        <dbReference type="ARBA" id="ARBA00009265"/>
    </source>
</evidence>
<dbReference type="Proteomes" id="UP000028545">
    <property type="component" value="Unassembled WGS sequence"/>
</dbReference>
<organism evidence="5 6">
    <name type="scientific">Pseudallescheria apiosperma</name>
    <name type="common">Scedosporium apiospermum</name>
    <dbReference type="NCBI Taxonomy" id="563466"/>
    <lineage>
        <taxon>Eukaryota</taxon>
        <taxon>Fungi</taxon>
        <taxon>Dikarya</taxon>
        <taxon>Ascomycota</taxon>
        <taxon>Pezizomycotina</taxon>
        <taxon>Sordariomycetes</taxon>
        <taxon>Hypocreomycetidae</taxon>
        <taxon>Microascales</taxon>
        <taxon>Microascaceae</taxon>
        <taxon>Scedosporium</taxon>
    </lineage>
</organism>
<protein>
    <recommendedName>
        <fullName evidence="7">DUF1740-domain-containing protein</fullName>
    </recommendedName>
</protein>
<evidence type="ECO:0000256" key="3">
    <source>
        <dbReference type="ARBA" id="ARBA00023242"/>
    </source>
</evidence>
<feature type="compositionally biased region" description="Basic and acidic residues" evidence="4">
    <location>
        <begin position="78"/>
        <end position="101"/>
    </location>
</feature>
<feature type="region of interest" description="Disordered" evidence="4">
    <location>
        <begin position="1087"/>
        <end position="1106"/>
    </location>
</feature>
<dbReference type="HOGENOM" id="CLU_007550_0_0_1"/>
<feature type="region of interest" description="Disordered" evidence="4">
    <location>
        <begin position="201"/>
        <end position="280"/>
    </location>
</feature>
<dbReference type="VEuPathDB" id="FungiDB:SAPIO_CDS2935"/>
<evidence type="ECO:0000313" key="5">
    <source>
        <dbReference type="EMBL" id="KEZ44819.1"/>
    </source>
</evidence>